<dbReference type="InterPro" id="IPR008993">
    <property type="entry name" value="TIMP-like_OB-fold"/>
</dbReference>
<evidence type="ECO:0000256" key="1">
    <source>
        <dbReference type="SAM" id="Phobius"/>
    </source>
</evidence>
<dbReference type="AlphaFoldDB" id="A0A927C9R4"/>
<dbReference type="Proteomes" id="UP000639396">
    <property type="component" value="Unassembled WGS sequence"/>
</dbReference>
<keyword evidence="4" id="KW-1185">Reference proteome</keyword>
<dbReference type="InterPro" id="IPR004850">
    <property type="entry name" value="NtA_dom"/>
</dbReference>
<reference evidence="3" key="1">
    <citation type="submission" date="2020-09" db="EMBL/GenBank/DDBJ databases">
        <title>A novel bacterium of genus Paenibacillus, isolated from South China Sea.</title>
        <authorList>
            <person name="Huang H."/>
            <person name="Mo K."/>
            <person name="Hu Y."/>
        </authorList>
    </citation>
    <scope>NUCLEOTIDE SEQUENCE</scope>
    <source>
        <strain evidence="3">IB182363</strain>
    </source>
</reference>
<feature type="domain" description="NtA" evidence="2">
    <location>
        <begin position="7"/>
        <end position="48"/>
    </location>
</feature>
<name>A0A927C9R4_9BACL</name>
<keyword evidence="1" id="KW-0472">Membrane</keyword>
<sequence>MPPAQMIEKSDVIVTGKVEQLQPAQEKQEVQEAVIRIHRVLKQPESFDMEPFRRSGVAVKEFIYTTGAVIQAIPPVGTEVMVLLQVNNGELSFTSDSNNIAVIQNNRVTESYRGTNSTEHPYTETYNQFLQDHPLEAGEEKVVKDSQAVPPTGKQPGQYAAVGAGSLLLVLTGVWYSIRRSRRSKPPQT</sequence>
<gene>
    <name evidence="3" type="ORF">IDH45_17115</name>
</gene>
<dbReference type="Gene3D" id="2.40.50.120">
    <property type="match status" value="1"/>
</dbReference>
<dbReference type="Pfam" id="PF03146">
    <property type="entry name" value="NtA"/>
    <property type="match status" value="1"/>
</dbReference>
<keyword evidence="1" id="KW-0812">Transmembrane</keyword>
<accession>A0A927C9R4</accession>
<dbReference type="GO" id="GO:0005886">
    <property type="term" value="C:plasma membrane"/>
    <property type="evidence" value="ECO:0007669"/>
    <property type="project" value="GOC"/>
</dbReference>
<protein>
    <recommendedName>
        <fullName evidence="2">NtA domain-containing protein</fullName>
    </recommendedName>
</protein>
<dbReference type="RefSeq" id="WP_190929347.1">
    <property type="nucleotide sequence ID" value="NZ_JACXJA010000022.1"/>
</dbReference>
<comment type="caution">
    <text evidence="3">The sequence shown here is derived from an EMBL/GenBank/DDBJ whole genome shotgun (WGS) entry which is preliminary data.</text>
</comment>
<organism evidence="3 4">
    <name type="scientific">Paenibacillus oceani</name>
    <dbReference type="NCBI Taxonomy" id="2772510"/>
    <lineage>
        <taxon>Bacteria</taxon>
        <taxon>Bacillati</taxon>
        <taxon>Bacillota</taxon>
        <taxon>Bacilli</taxon>
        <taxon>Bacillales</taxon>
        <taxon>Paenibacillaceae</taxon>
        <taxon>Paenibacillus</taxon>
    </lineage>
</organism>
<feature type="transmembrane region" description="Helical" evidence="1">
    <location>
        <begin position="159"/>
        <end position="178"/>
    </location>
</feature>
<evidence type="ECO:0000259" key="2">
    <source>
        <dbReference type="Pfam" id="PF03146"/>
    </source>
</evidence>
<proteinExistence type="predicted"/>
<dbReference type="EMBL" id="JACXJA010000022">
    <property type="protein sequence ID" value="MBD2863715.1"/>
    <property type="molecule type" value="Genomic_DNA"/>
</dbReference>
<evidence type="ECO:0000313" key="4">
    <source>
        <dbReference type="Proteomes" id="UP000639396"/>
    </source>
</evidence>
<evidence type="ECO:0000313" key="3">
    <source>
        <dbReference type="EMBL" id="MBD2863715.1"/>
    </source>
</evidence>
<dbReference type="GO" id="GO:0043113">
    <property type="term" value="P:receptor clustering"/>
    <property type="evidence" value="ECO:0007669"/>
    <property type="project" value="InterPro"/>
</dbReference>
<dbReference type="GO" id="GO:0043236">
    <property type="term" value="F:laminin binding"/>
    <property type="evidence" value="ECO:0007669"/>
    <property type="project" value="InterPro"/>
</dbReference>
<keyword evidence="1" id="KW-1133">Transmembrane helix</keyword>